<name>A0AAE4Z8W2_9BACT</name>
<dbReference type="Proteomes" id="UP000702544">
    <property type="component" value="Unassembled WGS sequence"/>
</dbReference>
<evidence type="ECO:0000313" key="1">
    <source>
        <dbReference type="EMBL" id="NIR74772.1"/>
    </source>
</evidence>
<evidence type="ECO:0008006" key="3">
    <source>
        <dbReference type="Google" id="ProtNLM"/>
    </source>
</evidence>
<protein>
    <recommendedName>
        <fullName evidence="3">4-vinyl reductase 4VR domain-containing protein</fullName>
    </recommendedName>
</protein>
<organism evidence="1 2">
    <name type="scientific">Candidatus Kutchimonas denitrificans</name>
    <dbReference type="NCBI Taxonomy" id="3056748"/>
    <lineage>
        <taxon>Bacteria</taxon>
        <taxon>Pseudomonadati</taxon>
        <taxon>Gemmatimonadota</taxon>
        <taxon>Gemmatimonadia</taxon>
        <taxon>Candidatus Palauibacterales</taxon>
        <taxon>Candidatus Palauibacteraceae</taxon>
        <taxon>Candidatus Kutchimonas</taxon>
    </lineage>
</organism>
<dbReference type="EMBL" id="JAACAK010000047">
    <property type="protein sequence ID" value="NIR74772.1"/>
    <property type="molecule type" value="Genomic_DNA"/>
</dbReference>
<comment type="caution">
    <text evidence="1">The sequence shown here is derived from an EMBL/GenBank/DDBJ whole genome shotgun (WGS) entry which is preliminary data.</text>
</comment>
<dbReference type="AlphaFoldDB" id="A0AAE4Z8W2"/>
<evidence type="ECO:0000313" key="2">
    <source>
        <dbReference type="Proteomes" id="UP000702544"/>
    </source>
</evidence>
<sequence>MNGSEAQVDARLPLALLQALQHQDTPPEVLPEEDFSSFFPTRLGLSGVIEEQIRQFRRLARGRGRSELGQLESLLKLISRRPDAGEVLTAAGRRLAGYHFSGIPGALRRVVRRLPRSLRRRAARRSIQAARDDFLIATDSSVQAKPLELHAVEPITARVGEYGAACKLYESMVGELVERSGLGPARVTHTECHRYGHERCVWAVEES</sequence>
<proteinExistence type="predicted"/>
<reference evidence="1 2" key="1">
    <citation type="submission" date="2020-01" db="EMBL/GenBank/DDBJ databases">
        <title>Genomes assembled from Gulf of Kutch pelagic sediment metagenomes.</title>
        <authorList>
            <person name="Chandrashekar M."/>
            <person name="Mahajan M.S."/>
            <person name="Dave K.J."/>
            <person name="Vatsa P."/>
            <person name="Nathani N.M."/>
        </authorList>
    </citation>
    <scope>NUCLEOTIDE SEQUENCE [LARGE SCALE GENOMIC DNA]</scope>
    <source>
        <strain evidence="1">KS3-K002</strain>
    </source>
</reference>
<gene>
    <name evidence="1" type="ORF">GWO12_06620</name>
</gene>
<accession>A0AAE4Z8W2</accession>